<dbReference type="Proteomes" id="UP000247150">
    <property type="component" value="Unassembled WGS sequence"/>
</dbReference>
<gene>
    <name evidence="2" type="ORF">DFO73_109193</name>
</gene>
<feature type="transmembrane region" description="Helical" evidence="1">
    <location>
        <begin position="7"/>
        <end position="25"/>
    </location>
</feature>
<proteinExistence type="predicted"/>
<feature type="transmembrane region" description="Helical" evidence="1">
    <location>
        <begin position="56"/>
        <end position="73"/>
    </location>
</feature>
<feature type="transmembrane region" description="Helical" evidence="1">
    <location>
        <begin position="402"/>
        <end position="423"/>
    </location>
</feature>
<comment type="caution">
    <text evidence="2">The sequence shown here is derived from an EMBL/GenBank/DDBJ whole genome shotgun (WGS) entry which is preliminary data.</text>
</comment>
<feature type="transmembrane region" description="Helical" evidence="1">
    <location>
        <begin position="257"/>
        <end position="274"/>
    </location>
</feature>
<sequence>MIVRVSDMLRVLFLSVISLYLLSTLMPEWEIGPLLSILCFIIVVLTFRLAKRFVQILGGIFLGLGVLLLWTSGSQWQNYILAFGPMLDLLTMFTLIPILGIPIKIGRYGEGIQAIIQKKVKTSGHLYMMTSGISYFFSIFMNLATLPMTYYSIRPALASFPVRNKERFMSRAISRGFAMPLLWAPVTPIVGIVITMTGVSWGSILPYVIPLSVLGLGLDWFIGSRKSQTMAIPHPGESVHETAAALEPGYAGRPGRVFQILVAIAIFNLIVSFAETQFSLPFLILVSLIVIPFAFSWSLFLKKGKEFGHQLFEHFQTFSMSMKDQFFIFLSTGFFISAINFSNFNENLYGWIAAFIDVAGVEVFLIILPLIPLGLAFLGLHPAVSLALMIEGVNPDAIGISPHILTVAMLSGAVSSFLVGPYNATLGLMSNIIKVNSYKVSNWNIPFAAVYVACVMLYLFLLERLLN</sequence>
<feature type="transmembrane region" description="Helical" evidence="1">
    <location>
        <begin position="124"/>
        <end position="142"/>
    </location>
</feature>
<dbReference type="AlphaFoldDB" id="A0A2V2ZTN5"/>
<feature type="transmembrane region" description="Helical" evidence="1">
    <location>
        <begin position="443"/>
        <end position="462"/>
    </location>
</feature>
<protein>
    <submittedName>
        <fullName evidence="2">Uncharacterized protein</fullName>
    </submittedName>
</protein>
<evidence type="ECO:0000313" key="2">
    <source>
        <dbReference type="EMBL" id="PWW27027.1"/>
    </source>
</evidence>
<feature type="transmembrane region" description="Helical" evidence="1">
    <location>
        <begin position="204"/>
        <end position="222"/>
    </location>
</feature>
<evidence type="ECO:0000256" key="1">
    <source>
        <dbReference type="SAM" id="Phobius"/>
    </source>
</evidence>
<feature type="transmembrane region" description="Helical" evidence="1">
    <location>
        <begin position="280"/>
        <end position="301"/>
    </location>
</feature>
<evidence type="ECO:0000313" key="3">
    <source>
        <dbReference type="Proteomes" id="UP000247150"/>
    </source>
</evidence>
<feature type="transmembrane region" description="Helical" evidence="1">
    <location>
        <begin position="176"/>
        <end position="198"/>
    </location>
</feature>
<feature type="transmembrane region" description="Helical" evidence="1">
    <location>
        <begin position="79"/>
        <end position="103"/>
    </location>
</feature>
<keyword evidence="1" id="KW-0812">Transmembrane</keyword>
<accession>A0A2V2ZTN5</accession>
<keyword evidence="1" id="KW-0472">Membrane</keyword>
<feature type="transmembrane region" description="Helical" evidence="1">
    <location>
        <begin position="326"/>
        <end position="344"/>
    </location>
</feature>
<dbReference type="RefSeq" id="WP_258309537.1">
    <property type="nucleotide sequence ID" value="NZ_QGTW01000009.1"/>
</dbReference>
<name>A0A2V2ZTN5_9BACI</name>
<reference evidence="2 3" key="1">
    <citation type="submission" date="2018-05" db="EMBL/GenBank/DDBJ databases">
        <title>Freshwater and sediment microbial communities from various areas in North America, analyzing microbe dynamics in response to fracking.</title>
        <authorList>
            <person name="Lamendella R."/>
        </authorList>
    </citation>
    <scope>NUCLEOTIDE SEQUENCE [LARGE SCALE GENOMIC DNA]</scope>
    <source>
        <strain evidence="2 3">15_TX</strain>
    </source>
</reference>
<feature type="transmembrane region" description="Helical" evidence="1">
    <location>
        <begin position="31"/>
        <end position="49"/>
    </location>
</feature>
<keyword evidence="1" id="KW-1133">Transmembrane helix</keyword>
<dbReference type="EMBL" id="QGTW01000009">
    <property type="protein sequence ID" value="PWW27027.1"/>
    <property type="molecule type" value="Genomic_DNA"/>
</dbReference>
<organism evidence="2 3">
    <name type="scientific">Cytobacillus oceanisediminis</name>
    <dbReference type="NCBI Taxonomy" id="665099"/>
    <lineage>
        <taxon>Bacteria</taxon>
        <taxon>Bacillati</taxon>
        <taxon>Bacillota</taxon>
        <taxon>Bacilli</taxon>
        <taxon>Bacillales</taxon>
        <taxon>Bacillaceae</taxon>
        <taxon>Cytobacillus</taxon>
    </lineage>
</organism>